<organism evidence="1 2">
    <name type="scientific">Bacillus cereus</name>
    <dbReference type="NCBI Taxonomy" id="1396"/>
    <lineage>
        <taxon>Bacteria</taxon>
        <taxon>Bacillati</taxon>
        <taxon>Bacillota</taxon>
        <taxon>Bacilli</taxon>
        <taxon>Bacillales</taxon>
        <taxon>Bacillaceae</taxon>
        <taxon>Bacillus</taxon>
        <taxon>Bacillus cereus group</taxon>
    </lineage>
</organism>
<evidence type="ECO:0000313" key="1">
    <source>
        <dbReference type="EMBL" id="PDZ94970.1"/>
    </source>
</evidence>
<comment type="caution">
    <text evidence="1">The sequence shown here is derived from an EMBL/GenBank/DDBJ whole genome shotgun (WGS) entry which is preliminary data.</text>
</comment>
<gene>
    <name evidence="1" type="ORF">CON36_30965</name>
</gene>
<dbReference type="Proteomes" id="UP000219922">
    <property type="component" value="Unassembled WGS sequence"/>
</dbReference>
<sequence length="229" mass="27140">MEVWSKSFELIPNCSPTRDDVAHLKNIMNGKNFLRKAYCIPKFIKKKLKNAEISIYEHALIRWNKRVGPHATAEELSTIIKQLIRLNRVCFAGDDYGYIDNDILFIYEWTGNKEISIVTFYGRISMNICLQNFPELRRYNKSKDVQLKLDLSAEDLKKQAFPIIPFRVIRYFINWKRYELSIYVINDEKISIFIEQGEGVNIVQILTEEDMLQTCKEYPEIEKYLYLDT</sequence>
<name>A0A9X6XVM1_BACCE</name>
<reference evidence="1 2" key="1">
    <citation type="submission" date="2017-09" db="EMBL/GenBank/DDBJ databases">
        <title>Large-scale bioinformatics analysis of Bacillus genomes uncovers conserved roles of natural products in bacterial physiology.</title>
        <authorList>
            <consortium name="Agbiome Team Llc"/>
            <person name="Bleich R.M."/>
            <person name="Grubbs K.J."/>
            <person name="Santa Maria K.C."/>
            <person name="Allen S.E."/>
            <person name="Farag S."/>
            <person name="Shank E.A."/>
            <person name="Bowers A."/>
        </authorList>
    </citation>
    <scope>NUCLEOTIDE SEQUENCE [LARGE SCALE GENOMIC DNA]</scope>
    <source>
        <strain evidence="1 2">AFS092789</strain>
    </source>
</reference>
<dbReference type="AlphaFoldDB" id="A0A9X6XVM1"/>
<protein>
    <submittedName>
        <fullName evidence="1">Uncharacterized protein</fullName>
    </submittedName>
</protein>
<accession>A0A9X6XVM1</accession>
<proteinExistence type="predicted"/>
<dbReference type="EMBL" id="NVMX01000083">
    <property type="protein sequence ID" value="PDZ94970.1"/>
    <property type="molecule type" value="Genomic_DNA"/>
</dbReference>
<dbReference type="RefSeq" id="WP_098006355.1">
    <property type="nucleotide sequence ID" value="NZ_NVMX01000083.1"/>
</dbReference>
<evidence type="ECO:0000313" key="2">
    <source>
        <dbReference type="Proteomes" id="UP000219922"/>
    </source>
</evidence>